<dbReference type="OMA" id="DYVIQIS"/>
<dbReference type="STRING" id="9258.ENSOANP00000019807"/>
<dbReference type="Gene3D" id="2.40.70.10">
    <property type="entry name" value="Acid Proteases"/>
    <property type="match status" value="2"/>
</dbReference>
<keyword evidence="4 15" id="KW-0645">Protease</keyword>
<keyword evidence="6 15" id="KW-0064">Aspartyl protease</keyword>
<feature type="active site" evidence="13">
    <location>
        <position position="98"/>
    </location>
</feature>
<feature type="signal peptide" evidence="17">
    <location>
        <begin position="1"/>
        <end position="18"/>
    </location>
</feature>
<dbReference type="Bgee" id="ENSOANG00000012522">
    <property type="expression patterns" value="Expressed in adult mammalian kidney and 6 other cell types or tissues"/>
</dbReference>
<evidence type="ECO:0000256" key="4">
    <source>
        <dbReference type="ARBA" id="ARBA00022670"/>
    </source>
</evidence>
<protein>
    <recommendedName>
        <fullName evidence="12">Napsin-A</fullName>
    </recommendedName>
</protein>
<accession>F7E1Z0</accession>
<keyword evidence="3" id="KW-0964">Secreted</keyword>
<dbReference type="HOGENOM" id="CLU_013253_3_3_1"/>
<evidence type="ECO:0000256" key="17">
    <source>
        <dbReference type="SAM" id="SignalP"/>
    </source>
</evidence>
<evidence type="ECO:0000259" key="18">
    <source>
        <dbReference type="PROSITE" id="PS51767"/>
    </source>
</evidence>
<dbReference type="FunCoup" id="F7E1Z0">
    <property type="interactions" value="173"/>
</dbReference>
<evidence type="ECO:0000256" key="8">
    <source>
        <dbReference type="ARBA" id="ARBA00023145"/>
    </source>
</evidence>
<evidence type="ECO:0000256" key="10">
    <source>
        <dbReference type="ARBA" id="ARBA00023180"/>
    </source>
</evidence>
<reference evidence="19" key="2">
    <citation type="submission" date="2025-08" db="UniProtKB">
        <authorList>
            <consortium name="Ensembl"/>
        </authorList>
    </citation>
    <scope>IDENTIFICATION</scope>
    <source>
        <strain evidence="19">Glennie</strain>
    </source>
</reference>
<dbReference type="GO" id="GO:0033619">
    <property type="term" value="P:membrane protein proteolysis"/>
    <property type="evidence" value="ECO:0007669"/>
    <property type="project" value="Ensembl"/>
</dbReference>
<dbReference type="Pfam" id="PF00026">
    <property type="entry name" value="Asp"/>
    <property type="match status" value="1"/>
</dbReference>
<dbReference type="AlphaFoldDB" id="F7E1Z0"/>
<dbReference type="GO" id="GO:0005764">
    <property type="term" value="C:lysosome"/>
    <property type="evidence" value="ECO:0000318"/>
    <property type="project" value="GO_Central"/>
</dbReference>
<dbReference type="GO" id="GO:0006508">
    <property type="term" value="P:proteolysis"/>
    <property type="evidence" value="ECO:0000318"/>
    <property type="project" value="GO_Central"/>
</dbReference>
<keyword evidence="5 17" id="KW-0732">Signal</keyword>
<comment type="similarity">
    <text evidence="2 15">Belongs to the peptidase A1 family.</text>
</comment>
<dbReference type="SUPFAM" id="SSF50630">
    <property type="entry name" value="Acid proteases"/>
    <property type="match status" value="1"/>
</dbReference>
<evidence type="ECO:0000256" key="14">
    <source>
        <dbReference type="PIRSR" id="PIRSR601461-2"/>
    </source>
</evidence>
<proteinExistence type="inferred from homology"/>
<feature type="chain" id="PRO_5028212272" description="Napsin-A" evidence="17">
    <location>
        <begin position="19"/>
        <end position="408"/>
    </location>
</feature>
<reference evidence="19" key="3">
    <citation type="submission" date="2025-09" db="UniProtKB">
        <authorList>
            <consortium name="Ensembl"/>
        </authorList>
    </citation>
    <scope>IDENTIFICATION</scope>
    <source>
        <strain evidence="19">Glennie</strain>
    </source>
</reference>
<evidence type="ECO:0000256" key="7">
    <source>
        <dbReference type="ARBA" id="ARBA00022801"/>
    </source>
</evidence>
<keyword evidence="7 15" id="KW-0378">Hydrolase</keyword>
<keyword evidence="10" id="KW-0325">Glycoprotein</keyword>
<evidence type="ECO:0000256" key="2">
    <source>
        <dbReference type="ARBA" id="ARBA00007447"/>
    </source>
</evidence>
<sequence>MLRLRLLLLLLSAPLAGPALLRIPLRRGRSVHRTLDALGDVSREWTALEAPDPPGPTSGNPQPHNEPVLEPLTNYLDAQYFGEIGLGTPPQHFSVVFDTGSSNLWVPSRHCSFFNLACWLHRRYDSSASSSFHPNGSHFAIRYGTGRLDGFLSQETLTIGKLQGKAVPFGEAVHQPGLVFILAHFDGILGLGYPALAAAGAQPVFDALLEQGLLDAPIFSFYFNRDPTGEEGGELVLGGTDPAHYTGELHFLNVTRKAYWQIQMDEVAVGPQLTLCKGGCQAIVDTGTSLITGPSPEIRALQRAIGALPVFGGEYMVPCETLPSLPVVSFQLGGVWFNLTAEQYVLKITRLGTGVCLSGFLGLDIPPPAGPLWILGDVFLGPHYTVFDRQRDRVGLARAQARSRRGGP</sequence>
<comment type="function">
    <text evidence="11">May be involved in processing of pneumocyte surfactant precursors.</text>
</comment>
<feature type="region of interest" description="Disordered" evidence="16">
    <location>
        <begin position="47"/>
        <end position="66"/>
    </location>
</feature>
<reference evidence="19 20" key="1">
    <citation type="journal article" date="2008" name="Nature">
        <title>Genome analysis of the platypus reveals unique signatures of evolution.</title>
        <authorList>
            <person name="Warren W.C."/>
            <person name="Hillier L.W."/>
            <person name="Marshall Graves J.A."/>
            <person name="Birney E."/>
            <person name="Ponting C.P."/>
            <person name="Grutzner F."/>
            <person name="Belov K."/>
            <person name="Miller W."/>
            <person name="Clarke L."/>
            <person name="Chinwalla A.T."/>
            <person name="Yang S.P."/>
            <person name="Heger A."/>
            <person name="Locke D.P."/>
            <person name="Miethke P."/>
            <person name="Waters P.D."/>
            <person name="Veyrunes F."/>
            <person name="Fulton L."/>
            <person name="Fulton B."/>
            <person name="Graves T."/>
            <person name="Wallis J."/>
            <person name="Puente X.S."/>
            <person name="Lopez-Otin C."/>
            <person name="Ordonez G.R."/>
            <person name="Eichler E.E."/>
            <person name="Chen L."/>
            <person name="Cheng Z."/>
            <person name="Deakin J.E."/>
            <person name="Alsop A."/>
            <person name="Thompson K."/>
            <person name="Kirby P."/>
            <person name="Papenfuss A.T."/>
            <person name="Wakefield M.J."/>
            <person name="Olender T."/>
            <person name="Lancet D."/>
            <person name="Huttley G.A."/>
            <person name="Smit A.F."/>
            <person name="Pask A."/>
            <person name="Temple-Smith P."/>
            <person name="Batzer M.A."/>
            <person name="Walker J.A."/>
            <person name="Konkel M.K."/>
            <person name="Harris R.S."/>
            <person name="Whittington C.M."/>
            <person name="Wong E.S."/>
            <person name="Gemmell N.J."/>
            <person name="Buschiazzo E."/>
            <person name="Vargas Jentzsch I.M."/>
            <person name="Merkel A."/>
            <person name="Schmitz J."/>
            <person name="Zemann A."/>
            <person name="Churakov G."/>
            <person name="Kriegs J.O."/>
            <person name="Brosius J."/>
            <person name="Murchison E.P."/>
            <person name="Sachidanandam R."/>
            <person name="Smith C."/>
            <person name="Hannon G.J."/>
            <person name="Tsend-Ayush E."/>
            <person name="McMillan D."/>
            <person name="Attenborough R."/>
            <person name="Rens W."/>
            <person name="Ferguson-Smith M."/>
            <person name="Lefevre C.M."/>
            <person name="Sharp J.A."/>
            <person name="Nicholas K.R."/>
            <person name="Ray D.A."/>
            <person name="Kube M."/>
            <person name="Reinhardt R."/>
            <person name="Pringle T.H."/>
            <person name="Taylor J."/>
            <person name="Jones R.C."/>
            <person name="Nixon B."/>
            <person name="Dacheux J.L."/>
            <person name="Niwa H."/>
            <person name="Sekita Y."/>
            <person name="Huang X."/>
            <person name="Stark A."/>
            <person name="Kheradpour P."/>
            <person name="Kellis M."/>
            <person name="Flicek P."/>
            <person name="Chen Y."/>
            <person name="Webber C."/>
            <person name="Hardison R."/>
            <person name="Nelson J."/>
            <person name="Hallsworth-Pepin K."/>
            <person name="Delehaunty K."/>
            <person name="Markovic C."/>
            <person name="Minx P."/>
            <person name="Feng Y."/>
            <person name="Kremitzki C."/>
            <person name="Mitreva M."/>
            <person name="Glasscock J."/>
            <person name="Wylie T."/>
            <person name="Wohldmann P."/>
            <person name="Thiru P."/>
            <person name="Nhan M.N."/>
            <person name="Pohl C.S."/>
            <person name="Smith S.M."/>
            <person name="Hou S."/>
            <person name="Nefedov M."/>
            <person name="de Jong P.J."/>
            <person name="Renfree M.B."/>
            <person name="Mardis E.R."/>
            <person name="Wilson R.K."/>
        </authorList>
    </citation>
    <scope>NUCLEOTIDE SEQUENCE [LARGE SCALE GENOMIC DNA]</scope>
    <source>
        <strain evidence="19 20">Glennie</strain>
    </source>
</reference>
<dbReference type="PROSITE" id="PS00141">
    <property type="entry name" value="ASP_PROTEASE"/>
    <property type="match status" value="2"/>
</dbReference>
<evidence type="ECO:0000256" key="5">
    <source>
        <dbReference type="ARBA" id="ARBA00022729"/>
    </source>
</evidence>
<dbReference type="PRINTS" id="PR00792">
    <property type="entry name" value="PEPSIN"/>
</dbReference>
<dbReference type="KEGG" id="oaa:100087026"/>
<evidence type="ECO:0000256" key="9">
    <source>
        <dbReference type="ARBA" id="ARBA00023157"/>
    </source>
</evidence>
<dbReference type="OrthoDB" id="771136at2759"/>
<organism evidence="19 20">
    <name type="scientific">Ornithorhynchus anatinus</name>
    <name type="common">Duckbill platypus</name>
    <dbReference type="NCBI Taxonomy" id="9258"/>
    <lineage>
        <taxon>Eukaryota</taxon>
        <taxon>Metazoa</taxon>
        <taxon>Chordata</taxon>
        <taxon>Craniata</taxon>
        <taxon>Vertebrata</taxon>
        <taxon>Euteleostomi</taxon>
        <taxon>Mammalia</taxon>
        <taxon>Monotremata</taxon>
        <taxon>Ornithorhynchidae</taxon>
        <taxon>Ornithorhynchus</taxon>
    </lineage>
</organism>
<dbReference type="MEROPS" id="A01.046"/>
<comment type="subcellular location">
    <subcellularLocation>
        <location evidence="1">Secreted</location>
    </subcellularLocation>
</comment>
<evidence type="ECO:0000256" key="3">
    <source>
        <dbReference type="ARBA" id="ARBA00022525"/>
    </source>
</evidence>
<dbReference type="GO" id="GO:0097208">
    <property type="term" value="C:alveolar lamellar body"/>
    <property type="evidence" value="ECO:0007669"/>
    <property type="project" value="Ensembl"/>
</dbReference>
<feature type="disulfide bond" evidence="14">
    <location>
        <begin position="111"/>
        <end position="118"/>
    </location>
</feature>
<evidence type="ECO:0000256" key="13">
    <source>
        <dbReference type="PIRSR" id="PIRSR601461-1"/>
    </source>
</evidence>
<feature type="domain" description="Peptidase A1" evidence="18">
    <location>
        <begin position="80"/>
        <end position="397"/>
    </location>
</feature>
<keyword evidence="8" id="KW-0865">Zymogen</keyword>
<dbReference type="GO" id="GO:0005615">
    <property type="term" value="C:extracellular space"/>
    <property type="evidence" value="ECO:0000318"/>
    <property type="project" value="GO_Central"/>
</dbReference>
<dbReference type="RefSeq" id="XP_028928886.1">
    <property type="nucleotide sequence ID" value="XM_029073053.2"/>
</dbReference>
<dbReference type="InterPro" id="IPR033121">
    <property type="entry name" value="PEPTIDASE_A1"/>
</dbReference>
<dbReference type="eggNOG" id="KOG1339">
    <property type="taxonomic scope" value="Eukaryota"/>
</dbReference>
<evidence type="ECO:0000256" key="16">
    <source>
        <dbReference type="SAM" id="MobiDB-lite"/>
    </source>
</evidence>
<evidence type="ECO:0000256" key="6">
    <source>
        <dbReference type="ARBA" id="ARBA00022750"/>
    </source>
</evidence>
<dbReference type="GeneID" id="100087026"/>
<dbReference type="FunFam" id="2.40.70.10:FF:000066">
    <property type="entry name" value="Napsin A aspartic peptidase"/>
    <property type="match status" value="1"/>
</dbReference>
<evidence type="ECO:0000256" key="15">
    <source>
        <dbReference type="RuleBase" id="RU000454"/>
    </source>
</evidence>
<dbReference type="PANTHER" id="PTHR47966:SF83">
    <property type="entry name" value="NAPSIN-A"/>
    <property type="match status" value="1"/>
</dbReference>
<keyword evidence="9 14" id="KW-1015">Disulfide bond</keyword>
<dbReference type="InterPro" id="IPR021109">
    <property type="entry name" value="Peptidase_aspartic_dom_sf"/>
</dbReference>
<dbReference type="GeneTree" id="ENSGT00940000160179"/>
<dbReference type="PROSITE" id="PS51767">
    <property type="entry name" value="PEPTIDASE_A1"/>
    <property type="match status" value="1"/>
</dbReference>
<evidence type="ECO:0000256" key="12">
    <source>
        <dbReference type="ARBA" id="ARBA00074481"/>
    </source>
</evidence>
<dbReference type="InParanoid" id="F7E1Z0"/>
<gene>
    <name evidence="19" type="primary">NAPSA</name>
</gene>
<dbReference type="InterPro" id="IPR001461">
    <property type="entry name" value="Aspartic_peptidase_A1"/>
</dbReference>
<dbReference type="GO" id="GO:0043129">
    <property type="term" value="P:surfactant homeostasis"/>
    <property type="evidence" value="ECO:0007669"/>
    <property type="project" value="Ensembl"/>
</dbReference>
<dbReference type="PANTHER" id="PTHR47966">
    <property type="entry name" value="BETA-SITE APP-CLEAVING ENZYME, ISOFORM A-RELATED"/>
    <property type="match status" value="1"/>
</dbReference>
<name>F7E1Z0_ORNAN</name>
<dbReference type="Ensembl" id="ENSOANT00000019810.4">
    <property type="protein sequence ID" value="ENSOANP00000019807.4"/>
    <property type="gene ID" value="ENSOANG00000012522.4"/>
</dbReference>
<dbReference type="InterPro" id="IPR001969">
    <property type="entry name" value="Aspartic_peptidase_AS"/>
</dbReference>
<dbReference type="GO" id="GO:0004190">
    <property type="term" value="F:aspartic-type endopeptidase activity"/>
    <property type="evidence" value="ECO:0000318"/>
    <property type="project" value="GO_Central"/>
</dbReference>
<dbReference type="FunFam" id="2.40.70.10:FF:000048">
    <property type="entry name" value="Napsin A aspartic peptidase"/>
    <property type="match status" value="1"/>
</dbReference>
<evidence type="ECO:0000313" key="19">
    <source>
        <dbReference type="Ensembl" id="ENSOANP00000019807.4"/>
    </source>
</evidence>
<dbReference type="CTD" id="9476"/>
<feature type="disulfide bond" evidence="14">
    <location>
        <begin position="276"/>
        <end position="280"/>
    </location>
</feature>
<keyword evidence="20" id="KW-1185">Reference proteome</keyword>
<feature type="active site" evidence="13">
    <location>
        <position position="285"/>
    </location>
</feature>
<dbReference type="Proteomes" id="UP000002279">
    <property type="component" value="Chromosome 10"/>
</dbReference>
<evidence type="ECO:0000256" key="1">
    <source>
        <dbReference type="ARBA" id="ARBA00004613"/>
    </source>
</evidence>
<evidence type="ECO:0000256" key="11">
    <source>
        <dbReference type="ARBA" id="ARBA00055304"/>
    </source>
</evidence>
<evidence type="ECO:0000313" key="20">
    <source>
        <dbReference type="Proteomes" id="UP000002279"/>
    </source>
</evidence>